<evidence type="ECO:0000256" key="5">
    <source>
        <dbReference type="ARBA" id="ARBA00022723"/>
    </source>
</evidence>
<keyword evidence="7" id="KW-0067">ATP-binding</keyword>
<dbReference type="Pfam" id="PF00549">
    <property type="entry name" value="Ligase_CoA"/>
    <property type="match status" value="1"/>
</dbReference>
<dbReference type="GO" id="GO:0005739">
    <property type="term" value="C:mitochondrion"/>
    <property type="evidence" value="ECO:0007669"/>
    <property type="project" value="TreeGrafter"/>
</dbReference>
<comment type="pathway">
    <text evidence="2">Carbohydrate metabolism; tricarboxylic acid cycle; succinate from succinyl-CoA (ligase route): step 1/1.</text>
</comment>
<dbReference type="RefSeq" id="XP_002769505.1">
    <property type="nucleotide sequence ID" value="XM_002769459.1"/>
</dbReference>
<dbReference type="Gene3D" id="3.30.470.20">
    <property type="entry name" value="ATP-grasp fold, B domain"/>
    <property type="match status" value="1"/>
</dbReference>
<dbReference type="GO" id="GO:0042709">
    <property type="term" value="C:succinate-CoA ligase complex"/>
    <property type="evidence" value="ECO:0007669"/>
    <property type="project" value="TreeGrafter"/>
</dbReference>
<keyword evidence="14" id="KW-1185">Reference proteome</keyword>
<dbReference type="AlphaFoldDB" id="C5LM20"/>
<dbReference type="GO" id="GO:0006104">
    <property type="term" value="P:succinyl-CoA metabolic process"/>
    <property type="evidence" value="ECO:0007669"/>
    <property type="project" value="TreeGrafter"/>
</dbReference>
<dbReference type="OrthoDB" id="1552at2759"/>
<dbReference type="GeneID" id="9055206"/>
<dbReference type="EMBL" id="GG683370">
    <property type="protein sequence ID" value="EER02223.1"/>
    <property type="molecule type" value="Genomic_DNA"/>
</dbReference>
<evidence type="ECO:0000256" key="8">
    <source>
        <dbReference type="ARBA" id="ARBA00022842"/>
    </source>
</evidence>
<dbReference type="GO" id="GO:0004775">
    <property type="term" value="F:succinate-CoA ligase (ADP-forming) activity"/>
    <property type="evidence" value="ECO:0007669"/>
    <property type="project" value="TreeGrafter"/>
</dbReference>
<dbReference type="SUPFAM" id="SSF56059">
    <property type="entry name" value="Glutathione synthetase ATP-binding domain-like"/>
    <property type="match status" value="1"/>
</dbReference>
<evidence type="ECO:0000256" key="1">
    <source>
        <dbReference type="ARBA" id="ARBA00001946"/>
    </source>
</evidence>
<name>C5LM20_PERM5</name>
<organism evidence="14">
    <name type="scientific">Perkinsus marinus (strain ATCC 50983 / TXsc)</name>
    <dbReference type="NCBI Taxonomy" id="423536"/>
    <lineage>
        <taxon>Eukaryota</taxon>
        <taxon>Sar</taxon>
        <taxon>Alveolata</taxon>
        <taxon>Perkinsozoa</taxon>
        <taxon>Perkinsea</taxon>
        <taxon>Perkinsida</taxon>
        <taxon>Perkinsidae</taxon>
        <taxon>Perkinsus</taxon>
    </lineage>
</organism>
<dbReference type="SUPFAM" id="SSF52210">
    <property type="entry name" value="Succinyl-CoA synthetase domains"/>
    <property type="match status" value="1"/>
</dbReference>
<dbReference type="GO" id="GO:0006099">
    <property type="term" value="P:tricarboxylic acid cycle"/>
    <property type="evidence" value="ECO:0007669"/>
    <property type="project" value="UniProtKB-UniPathway"/>
</dbReference>
<dbReference type="InParanoid" id="C5LM20"/>
<evidence type="ECO:0000259" key="12">
    <source>
        <dbReference type="Pfam" id="PF08442"/>
    </source>
</evidence>
<gene>
    <name evidence="13" type="ORF">Pmar_PMAR016961</name>
</gene>
<dbReference type="UniPathway" id="UPA00223">
    <property type="reaction ID" value="UER00999"/>
</dbReference>
<dbReference type="FunCoup" id="C5LM20">
    <property type="interactions" value="819"/>
</dbReference>
<sequence>NSNEVEDYARRLGGGDVVVKAQVLGGGRGRGHFKENGFQGGVHIASSPSEARIVAEQMLNKSLVTRQTGLSGRTCKGVLLCEKLPIVAEKYFAIMLDRGLGGPVMVMSKHGGMSIEEVAIEHPDAVTKIPIDVTTGLTTRQAEEAVEHLGFNGDPSAMATLKGLYRTFVGADCTMLEVNPLAELEDGRIMVCDAKLAFDDNAAFRQRTIHSQRDVTEVDPKEVAASRCGLNYISLDGSIGCMVNGAGLAMATMDLLSVKGGSPANFLDIGGSVGVEEVKTALGIINSDSNVKSVLINIFGGIVKCDVVAEGIVRAAQELSIDHKPIVVRLVGTNVERGKSILAQAGLDYYAIDDLNEAAIKAVELSKA</sequence>
<dbReference type="OMA" id="KQMIGNR"/>
<dbReference type="PANTHER" id="PTHR11815">
    <property type="entry name" value="SUCCINYL-COA SYNTHETASE BETA CHAIN"/>
    <property type="match status" value="1"/>
</dbReference>
<dbReference type="InterPro" id="IPR005811">
    <property type="entry name" value="SUCC_ACL_C"/>
</dbReference>
<keyword evidence="9" id="KW-0809">Transit peptide</keyword>
<evidence type="ECO:0000256" key="3">
    <source>
        <dbReference type="ARBA" id="ARBA00022532"/>
    </source>
</evidence>
<evidence type="ECO:0000256" key="7">
    <source>
        <dbReference type="ARBA" id="ARBA00022840"/>
    </source>
</evidence>
<dbReference type="Proteomes" id="UP000007800">
    <property type="component" value="Unassembled WGS sequence"/>
</dbReference>
<dbReference type="InterPro" id="IPR013815">
    <property type="entry name" value="ATP_grasp_subdomain_1"/>
</dbReference>
<dbReference type="FunFam" id="3.40.50.261:FF:000001">
    <property type="entry name" value="Succinate--CoA ligase [ADP-forming] subunit beta"/>
    <property type="match status" value="1"/>
</dbReference>
<comment type="cofactor">
    <cofactor evidence="1">
        <name>Mg(2+)</name>
        <dbReference type="ChEBI" id="CHEBI:18420"/>
    </cofactor>
</comment>
<accession>C5LM20</accession>
<proteinExistence type="predicted"/>
<feature type="domain" description="ATP-grasp fold succinyl-CoA synthetase-type" evidence="12">
    <location>
        <begin position="2"/>
        <end position="182"/>
    </location>
</feature>
<keyword evidence="8" id="KW-0460">Magnesium</keyword>
<dbReference type="Pfam" id="PF08442">
    <property type="entry name" value="ATP-grasp_2"/>
    <property type="match status" value="1"/>
</dbReference>
<evidence type="ECO:0000256" key="6">
    <source>
        <dbReference type="ARBA" id="ARBA00022741"/>
    </source>
</evidence>
<evidence type="ECO:0000256" key="4">
    <source>
        <dbReference type="ARBA" id="ARBA00022598"/>
    </source>
</evidence>
<evidence type="ECO:0000313" key="13">
    <source>
        <dbReference type="EMBL" id="EER02223.1"/>
    </source>
</evidence>
<reference evidence="13 14" key="1">
    <citation type="submission" date="2008-07" db="EMBL/GenBank/DDBJ databases">
        <authorList>
            <person name="El-Sayed N."/>
            <person name="Caler E."/>
            <person name="Inman J."/>
            <person name="Amedeo P."/>
            <person name="Hass B."/>
            <person name="Wortman J."/>
        </authorList>
    </citation>
    <scope>NUCLEOTIDE SEQUENCE [LARGE SCALE GENOMIC DNA]</scope>
    <source>
        <strain evidence="14">ATCC 50983 / TXsc</strain>
    </source>
</reference>
<dbReference type="FunFam" id="3.30.470.20:FF:000002">
    <property type="entry name" value="Succinate--CoA ligase [ADP-forming] subunit beta"/>
    <property type="match status" value="1"/>
</dbReference>
<evidence type="ECO:0000259" key="11">
    <source>
        <dbReference type="Pfam" id="PF00549"/>
    </source>
</evidence>
<dbReference type="Gene3D" id="3.40.50.261">
    <property type="entry name" value="Succinyl-CoA synthetase domains"/>
    <property type="match status" value="1"/>
</dbReference>
<dbReference type="NCBIfam" id="NF001913">
    <property type="entry name" value="PRK00696.1"/>
    <property type="match status" value="1"/>
</dbReference>
<evidence type="ECO:0000313" key="14">
    <source>
        <dbReference type="Proteomes" id="UP000007800"/>
    </source>
</evidence>
<feature type="domain" description="ATP-citrate synthase/succinyl-CoA ligase C-terminal" evidence="11">
    <location>
        <begin position="242"/>
        <end position="363"/>
    </location>
</feature>
<evidence type="ECO:0000256" key="9">
    <source>
        <dbReference type="ARBA" id="ARBA00022946"/>
    </source>
</evidence>
<keyword evidence="5" id="KW-0479">Metal-binding</keyword>
<feature type="non-terminal residue" evidence="13">
    <location>
        <position position="1"/>
    </location>
</feature>
<dbReference type="InterPro" id="IPR013650">
    <property type="entry name" value="ATP-grasp_succ-CoA_synth-type"/>
</dbReference>
<dbReference type="GO" id="GO:0046872">
    <property type="term" value="F:metal ion binding"/>
    <property type="evidence" value="ECO:0007669"/>
    <property type="project" value="UniProtKB-KW"/>
</dbReference>
<dbReference type="InterPro" id="IPR016102">
    <property type="entry name" value="Succinyl-CoA_synth-like"/>
</dbReference>
<keyword evidence="4" id="KW-0436">Ligase</keyword>
<keyword evidence="3" id="KW-0816">Tricarboxylic acid cycle</keyword>
<dbReference type="PIRSF" id="PIRSF001554">
    <property type="entry name" value="SucCS_beta"/>
    <property type="match status" value="1"/>
</dbReference>
<dbReference type="PROSITE" id="PS01217">
    <property type="entry name" value="SUCCINYL_COA_LIG_3"/>
    <property type="match status" value="1"/>
</dbReference>
<protein>
    <recommendedName>
        <fullName evidence="10">Succinyl-CoA synthetase beta chain</fullName>
    </recommendedName>
</protein>
<dbReference type="Gene3D" id="3.30.1490.20">
    <property type="entry name" value="ATP-grasp fold, A domain"/>
    <property type="match status" value="1"/>
</dbReference>
<dbReference type="PANTHER" id="PTHR11815:SF1">
    <property type="entry name" value="SUCCINATE--COA LIGASE [ADP-FORMING] SUBUNIT BETA, MITOCHONDRIAL"/>
    <property type="match status" value="1"/>
</dbReference>
<evidence type="ECO:0000256" key="10">
    <source>
        <dbReference type="ARBA" id="ARBA00082254"/>
    </source>
</evidence>
<keyword evidence="6" id="KW-0547">Nucleotide-binding</keyword>
<dbReference type="InterPro" id="IPR005809">
    <property type="entry name" value="Succ_CoA_ligase-like_bsu"/>
</dbReference>
<dbReference type="GO" id="GO:0005524">
    <property type="term" value="F:ATP binding"/>
    <property type="evidence" value="ECO:0007669"/>
    <property type="project" value="UniProtKB-KW"/>
</dbReference>
<evidence type="ECO:0000256" key="2">
    <source>
        <dbReference type="ARBA" id="ARBA00005064"/>
    </source>
</evidence>
<dbReference type="InterPro" id="IPR017866">
    <property type="entry name" value="Succ-CoA_synthase_bsu_CS"/>
</dbReference>